<dbReference type="OrthoDB" id="2751434at2759"/>
<dbReference type="CDD" id="cd11065">
    <property type="entry name" value="CYP64-like"/>
    <property type="match status" value="1"/>
</dbReference>
<comment type="subcellular location">
    <subcellularLocation>
        <location evidence="2">Membrane</location>
        <topology evidence="2">Single-pass membrane protein</topology>
    </subcellularLocation>
</comment>
<evidence type="ECO:0000256" key="6">
    <source>
        <dbReference type="ARBA" id="ARBA00022692"/>
    </source>
</evidence>
<dbReference type="GO" id="GO:0016020">
    <property type="term" value="C:membrane"/>
    <property type="evidence" value="ECO:0007669"/>
    <property type="project" value="UniProtKB-SubCell"/>
</dbReference>
<comment type="similarity">
    <text evidence="4 14">Belongs to the cytochrome P450 family.</text>
</comment>
<dbReference type="InterPro" id="IPR002401">
    <property type="entry name" value="Cyt_P450_E_grp-I"/>
</dbReference>
<keyword evidence="16" id="KW-1185">Reference proteome</keyword>
<dbReference type="GO" id="GO:0004497">
    <property type="term" value="F:monooxygenase activity"/>
    <property type="evidence" value="ECO:0007669"/>
    <property type="project" value="UniProtKB-KW"/>
</dbReference>
<evidence type="ECO:0000256" key="10">
    <source>
        <dbReference type="ARBA" id="ARBA00023004"/>
    </source>
</evidence>
<sequence length="439" mass="49609">MIGNLLSIPTVRPWEAYRELSKKYGSIISLRALGRTMIVVDDHDIAVELLEKRSSIYSSRLQSTTIDLIGWGGWDIAMLPYGSWWRAHRRVLATHLHRDVVSQYNDCHQENAHELLRRALSTPEALVDHLRLSIGSTLMRAIYGLQINDEYLRLFAEAFSSLDLILNGSILDFLPFLALAPTWLPGTELLRRLAYYRPIVAAMRDVPWRDAKAAIRIGSAQESMTSLSVEKISHLQGEQAAQQDVIYRNALSIAYGAMTLTPEVQRKARVELDAVVGLTRLPTVADRENLPYIEAIIKETLRWHNPAPILIPHVNTAHDNYDGFFIPANSVVVVNAWSIMHDPQTYPDPEQFIPERFLKNGKIDPSVKDPQSVIFGYGRRICPGRHFADASLFIYIASILHTLDISPPLNETGQPIHIAYRGLQMHNQAPFGHCRSPHP</sequence>
<evidence type="ECO:0000256" key="2">
    <source>
        <dbReference type="ARBA" id="ARBA00004167"/>
    </source>
</evidence>
<dbReference type="InterPro" id="IPR036396">
    <property type="entry name" value="Cyt_P450_sf"/>
</dbReference>
<evidence type="ECO:0000256" key="13">
    <source>
        <dbReference type="PIRSR" id="PIRSR602401-1"/>
    </source>
</evidence>
<dbReference type="AlphaFoldDB" id="A0A371DLW8"/>
<comment type="pathway">
    <text evidence="3">Secondary metabolite biosynthesis.</text>
</comment>
<evidence type="ECO:0000313" key="16">
    <source>
        <dbReference type="Proteomes" id="UP000256964"/>
    </source>
</evidence>
<evidence type="ECO:0000313" key="15">
    <source>
        <dbReference type="EMBL" id="RDX53515.1"/>
    </source>
</evidence>
<evidence type="ECO:0000256" key="5">
    <source>
        <dbReference type="ARBA" id="ARBA00022617"/>
    </source>
</evidence>
<dbReference type="InterPro" id="IPR050364">
    <property type="entry name" value="Cytochrome_P450_fung"/>
</dbReference>
<evidence type="ECO:0000256" key="11">
    <source>
        <dbReference type="ARBA" id="ARBA00023033"/>
    </source>
</evidence>
<keyword evidence="5 13" id="KW-0349">Heme</keyword>
<evidence type="ECO:0000256" key="3">
    <source>
        <dbReference type="ARBA" id="ARBA00005179"/>
    </source>
</evidence>
<comment type="cofactor">
    <cofactor evidence="1 13">
        <name>heme</name>
        <dbReference type="ChEBI" id="CHEBI:30413"/>
    </cofactor>
</comment>
<dbReference type="PANTHER" id="PTHR46300:SF7">
    <property type="entry name" value="P450, PUTATIVE (EUROFUNG)-RELATED"/>
    <property type="match status" value="1"/>
</dbReference>
<dbReference type="EMBL" id="KZ857387">
    <property type="protein sequence ID" value="RDX53515.1"/>
    <property type="molecule type" value="Genomic_DNA"/>
</dbReference>
<dbReference type="PRINTS" id="PR00463">
    <property type="entry name" value="EP450I"/>
</dbReference>
<dbReference type="PANTHER" id="PTHR46300">
    <property type="entry name" value="P450, PUTATIVE (EUROFUNG)-RELATED-RELATED"/>
    <property type="match status" value="1"/>
</dbReference>
<accession>A0A371DLW8</accession>
<dbReference type="SUPFAM" id="SSF48264">
    <property type="entry name" value="Cytochrome P450"/>
    <property type="match status" value="1"/>
</dbReference>
<keyword evidence="10 13" id="KW-0408">Iron</keyword>
<dbReference type="Pfam" id="PF00067">
    <property type="entry name" value="p450"/>
    <property type="match status" value="2"/>
</dbReference>
<evidence type="ECO:0000256" key="9">
    <source>
        <dbReference type="ARBA" id="ARBA00023002"/>
    </source>
</evidence>
<dbReference type="GO" id="GO:0020037">
    <property type="term" value="F:heme binding"/>
    <property type="evidence" value="ECO:0007669"/>
    <property type="project" value="InterPro"/>
</dbReference>
<protein>
    <submittedName>
        <fullName evidence="15">Cytochrome P450</fullName>
    </submittedName>
</protein>
<dbReference type="STRING" id="139420.A0A371DLW8"/>
<keyword evidence="8" id="KW-1133">Transmembrane helix</keyword>
<keyword evidence="7 13" id="KW-0479">Metal-binding</keyword>
<evidence type="ECO:0000256" key="12">
    <source>
        <dbReference type="ARBA" id="ARBA00023136"/>
    </source>
</evidence>
<organism evidence="15 16">
    <name type="scientific">Lentinus brumalis</name>
    <dbReference type="NCBI Taxonomy" id="2498619"/>
    <lineage>
        <taxon>Eukaryota</taxon>
        <taxon>Fungi</taxon>
        <taxon>Dikarya</taxon>
        <taxon>Basidiomycota</taxon>
        <taxon>Agaricomycotina</taxon>
        <taxon>Agaricomycetes</taxon>
        <taxon>Polyporales</taxon>
        <taxon>Polyporaceae</taxon>
        <taxon>Lentinus</taxon>
    </lineage>
</organism>
<evidence type="ECO:0000256" key="8">
    <source>
        <dbReference type="ARBA" id="ARBA00022989"/>
    </source>
</evidence>
<keyword evidence="12" id="KW-0472">Membrane</keyword>
<keyword evidence="6" id="KW-0812">Transmembrane</keyword>
<feature type="binding site" description="axial binding residue" evidence="13">
    <location>
        <position position="382"/>
    </location>
    <ligand>
        <name>heme</name>
        <dbReference type="ChEBI" id="CHEBI:30413"/>
    </ligand>
    <ligandPart>
        <name>Fe</name>
        <dbReference type="ChEBI" id="CHEBI:18248"/>
    </ligandPart>
</feature>
<dbReference type="PROSITE" id="PS00086">
    <property type="entry name" value="CYTOCHROME_P450"/>
    <property type="match status" value="1"/>
</dbReference>
<dbReference type="Proteomes" id="UP000256964">
    <property type="component" value="Unassembled WGS sequence"/>
</dbReference>
<evidence type="ECO:0000256" key="1">
    <source>
        <dbReference type="ARBA" id="ARBA00001971"/>
    </source>
</evidence>
<dbReference type="GO" id="GO:0005506">
    <property type="term" value="F:iron ion binding"/>
    <property type="evidence" value="ECO:0007669"/>
    <property type="project" value="InterPro"/>
</dbReference>
<gene>
    <name evidence="15" type="ORF">OH76DRAFT_1453858</name>
</gene>
<dbReference type="PRINTS" id="PR00385">
    <property type="entry name" value="P450"/>
</dbReference>
<keyword evidence="9 14" id="KW-0560">Oxidoreductase</keyword>
<dbReference type="InterPro" id="IPR017972">
    <property type="entry name" value="Cyt_P450_CS"/>
</dbReference>
<reference evidence="15 16" key="1">
    <citation type="journal article" date="2018" name="Biotechnol. Biofuels">
        <title>Integrative visual omics of the white-rot fungus Polyporus brumalis exposes the biotechnological potential of its oxidative enzymes for delignifying raw plant biomass.</title>
        <authorList>
            <person name="Miyauchi S."/>
            <person name="Rancon A."/>
            <person name="Drula E."/>
            <person name="Hage H."/>
            <person name="Chaduli D."/>
            <person name="Favel A."/>
            <person name="Grisel S."/>
            <person name="Henrissat B."/>
            <person name="Herpoel-Gimbert I."/>
            <person name="Ruiz-Duenas F.J."/>
            <person name="Chevret D."/>
            <person name="Hainaut M."/>
            <person name="Lin J."/>
            <person name="Wang M."/>
            <person name="Pangilinan J."/>
            <person name="Lipzen A."/>
            <person name="Lesage-Meessen L."/>
            <person name="Navarro D."/>
            <person name="Riley R."/>
            <person name="Grigoriev I.V."/>
            <person name="Zhou S."/>
            <person name="Raouche S."/>
            <person name="Rosso M.N."/>
        </authorList>
    </citation>
    <scope>NUCLEOTIDE SEQUENCE [LARGE SCALE GENOMIC DNA]</scope>
    <source>
        <strain evidence="15 16">BRFM 1820</strain>
    </source>
</reference>
<evidence type="ECO:0000256" key="4">
    <source>
        <dbReference type="ARBA" id="ARBA00010617"/>
    </source>
</evidence>
<dbReference type="GO" id="GO:0016705">
    <property type="term" value="F:oxidoreductase activity, acting on paired donors, with incorporation or reduction of molecular oxygen"/>
    <property type="evidence" value="ECO:0007669"/>
    <property type="project" value="InterPro"/>
</dbReference>
<evidence type="ECO:0000256" key="14">
    <source>
        <dbReference type="RuleBase" id="RU000461"/>
    </source>
</evidence>
<name>A0A371DLW8_9APHY</name>
<proteinExistence type="inferred from homology"/>
<keyword evidence="11 14" id="KW-0503">Monooxygenase</keyword>
<dbReference type="Gene3D" id="1.10.630.10">
    <property type="entry name" value="Cytochrome P450"/>
    <property type="match status" value="1"/>
</dbReference>
<evidence type="ECO:0000256" key="7">
    <source>
        <dbReference type="ARBA" id="ARBA00022723"/>
    </source>
</evidence>
<dbReference type="InterPro" id="IPR001128">
    <property type="entry name" value="Cyt_P450"/>
</dbReference>